<dbReference type="FunCoup" id="Q4DTP1">
    <property type="interactions" value="70"/>
</dbReference>
<evidence type="ECO:0000256" key="4">
    <source>
        <dbReference type="ARBA" id="ARBA00022833"/>
    </source>
</evidence>
<evidence type="ECO:0000256" key="3">
    <source>
        <dbReference type="ARBA" id="ARBA00022723"/>
    </source>
</evidence>
<name>Q4DTP1_TRYCC</name>
<keyword evidence="3" id="KW-0479">Metal-binding</keyword>
<sequence length="182" mass="20496">MRRGRFRTVTMLLPPLPPSVSVPFSAAASFLRRFHSTCRKLQMTHCASHAETDGSKDIDDAAWRRKLTPEQFHILREKGTDPRFGPYNDHFEPGEYLCAACGTLLYKSEMKFRCGCGWPAFWDCVPGAVREEPDSDGVRTEIVCNACNSHLGHLFRGEGLCNPPPNERHCVNSTSIRFQPSP</sequence>
<feature type="domain" description="MsrB" evidence="6">
    <location>
        <begin position="60"/>
        <end position="181"/>
    </location>
</feature>
<keyword evidence="5" id="KW-0560">Oxidoreductase</keyword>
<dbReference type="GeneID" id="3549808"/>
<reference evidence="7 8" key="1">
    <citation type="journal article" date="2005" name="Science">
        <title>The genome sequence of Trypanosoma cruzi, etiologic agent of Chagas disease.</title>
        <authorList>
            <person name="El-Sayed N.M."/>
            <person name="Myler P.J."/>
            <person name="Bartholomeu D.C."/>
            <person name="Nilsson D."/>
            <person name="Aggarwal G."/>
            <person name="Tran A.N."/>
            <person name="Ghedin E."/>
            <person name="Worthey E.A."/>
            <person name="Delcher A.L."/>
            <person name="Blandin G."/>
            <person name="Westenberger S.J."/>
            <person name="Caler E."/>
            <person name="Cerqueira G.C."/>
            <person name="Branche C."/>
            <person name="Haas B."/>
            <person name="Anupama A."/>
            <person name="Arner E."/>
            <person name="Aslund L."/>
            <person name="Attipoe P."/>
            <person name="Bontempi E."/>
            <person name="Bringaud F."/>
            <person name="Burton P."/>
            <person name="Cadag E."/>
            <person name="Campbell D.A."/>
            <person name="Carrington M."/>
            <person name="Crabtree J."/>
            <person name="Darban H."/>
            <person name="da Silveira J.F."/>
            <person name="de Jong P."/>
            <person name="Edwards K."/>
            <person name="Englund P.T."/>
            <person name="Fazelina G."/>
            <person name="Feldblyum T."/>
            <person name="Ferella M."/>
            <person name="Frasch A.C."/>
            <person name="Gull K."/>
            <person name="Horn D."/>
            <person name="Hou L."/>
            <person name="Huang Y."/>
            <person name="Kindlund E."/>
            <person name="Klingbeil M."/>
            <person name="Kluge S."/>
            <person name="Koo H."/>
            <person name="Lacerda D."/>
            <person name="Levin M.J."/>
            <person name="Lorenzi H."/>
            <person name="Louie T."/>
            <person name="Machado C.R."/>
            <person name="McCulloch R."/>
            <person name="McKenna A."/>
            <person name="Mizuno Y."/>
            <person name="Mottram J.C."/>
            <person name="Nelson S."/>
            <person name="Ochaya S."/>
            <person name="Osoegawa K."/>
            <person name="Pai G."/>
            <person name="Parsons M."/>
            <person name="Pentony M."/>
            <person name="Pettersson U."/>
            <person name="Pop M."/>
            <person name="Ramirez J.L."/>
            <person name="Rinta J."/>
            <person name="Robertson L."/>
            <person name="Salzberg S.L."/>
            <person name="Sanchez D.O."/>
            <person name="Seyler A."/>
            <person name="Sharma R."/>
            <person name="Shetty J."/>
            <person name="Simpson A.J."/>
            <person name="Sisk E."/>
            <person name="Tammi M.T."/>
            <person name="Tarleton R."/>
            <person name="Teixeira S."/>
            <person name="Van Aken S."/>
            <person name="Vogt C."/>
            <person name="Ward P.N."/>
            <person name="Wickstead B."/>
            <person name="Wortman J."/>
            <person name="White O."/>
            <person name="Fraser C.M."/>
            <person name="Stuart K.D."/>
            <person name="Andersson B."/>
        </authorList>
    </citation>
    <scope>NUCLEOTIDE SEQUENCE [LARGE SCALE GENOMIC DNA]</scope>
    <source>
        <strain evidence="7 8">CL Brener</strain>
    </source>
</reference>
<dbReference type="GO" id="GO:0033743">
    <property type="term" value="F:peptide-methionine (R)-S-oxide reductase activity"/>
    <property type="evidence" value="ECO:0007669"/>
    <property type="project" value="InterPro"/>
</dbReference>
<dbReference type="SMR" id="Q4DTP1"/>
<evidence type="ECO:0000313" key="7">
    <source>
        <dbReference type="EMBL" id="EAN95895.1"/>
    </source>
</evidence>
<dbReference type="OMA" id="DEQWRAE"/>
<dbReference type="GO" id="GO:0006979">
    <property type="term" value="P:response to oxidative stress"/>
    <property type="evidence" value="ECO:0007669"/>
    <property type="project" value="InterPro"/>
</dbReference>
<comment type="cofactor">
    <cofactor evidence="1">
        <name>Zn(2+)</name>
        <dbReference type="ChEBI" id="CHEBI:29105"/>
    </cofactor>
</comment>
<dbReference type="InterPro" id="IPR011057">
    <property type="entry name" value="Mss4-like_sf"/>
</dbReference>
<dbReference type="PaxDb" id="353153-Q4DTP1"/>
<dbReference type="AlphaFoldDB" id="Q4DTP1"/>
<organism evidence="7 8">
    <name type="scientific">Trypanosoma cruzi (strain CL Brener)</name>
    <dbReference type="NCBI Taxonomy" id="353153"/>
    <lineage>
        <taxon>Eukaryota</taxon>
        <taxon>Discoba</taxon>
        <taxon>Euglenozoa</taxon>
        <taxon>Kinetoplastea</taxon>
        <taxon>Metakinetoplastina</taxon>
        <taxon>Trypanosomatida</taxon>
        <taxon>Trypanosomatidae</taxon>
        <taxon>Trypanosoma</taxon>
        <taxon>Schizotrypanum</taxon>
    </lineage>
</organism>
<keyword evidence="8" id="KW-1185">Reference proteome</keyword>
<dbReference type="Pfam" id="PF01641">
    <property type="entry name" value="SelR"/>
    <property type="match status" value="1"/>
</dbReference>
<dbReference type="EMBL" id="AAHK01000184">
    <property type="protein sequence ID" value="EAN95895.1"/>
    <property type="molecule type" value="Genomic_DNA"/>
</dbReference>
<keyword evidence="4" id="KW-0862">Zinc</keyword>
<evidence type="ECO:0000256" key="2">
    <source>
        <dbReference type="ARBA" id="ARBA00007174"/>
    </source>
</evidence>
<dbReference type="eggNOG" id="KOG0856">
    <property type="taxonomic scope" value="Eukaryota"/>
</dbReference>
<dbReference type="GO" id="GO:0046872">
    <property type="term" value="F:metal ion binding"/>
    <property type="evidence" value="ECO:0007669"/>
    <property type="project" value="UniProtKB-KW"/>
</dbReference>
<dbReference type="Proteomes" id="UP000002296">
    <property type="component" value="Unassembled WGS sequence"/>
</dbReference>
<evidence type="ECO:0000256" key="5">
    <source>
        <dbReference type="ARBA" id="ARBA00023002"/>
    </source>
</evidence>
<dbReference type="STRING" id="353153.Q4DTP1"/>
<dbReference type="RefSeq" id="XP_817746.1">
    <property type="nucleotide sequence ID" value="XM_812653.1"/>
</dbReference>
<accession>Q4DTP1</accession>
<gene>
    <name evidence="7" type="ORF">Tc00.1047053511211.49</name>
</gene>
<comment type="similarity">
    <text evidence="2">Belongs to the MsrB Met sulfoxide reductase family.</text>
</comment>
<proteinExistence type="inferred from homology"/>
<dbReference type="KEGG" id="tcr:511211.49"/>
<dbReference type="PROSITE" id="PS51790">
    <property type="entry name" value="MSRB"/>
    <property type="match status" value="1"/>
</dbReference>
<dbReference type="InterPro" id="IPR028427">
    <property type="entry name" value="Met_Sox_Rdtase_MsrB"/>
</dbReference>
<comment type="caution">
    <text evidence="7">The sequence shown here is derived from an EMBL/GenBank/DDBJ whole genome shotgun (WGS) entry which is preliminary data.</text>
</comment>
<evidence type="ECO:0000259" key="6">
    <source>
        <dbReference type="PROSITE" id="PS51790"/>
    </source>
</evidence>
<dbReference type="SUPFAM" id="SSF51316">
    <property type="entry name" value="Mss4-like"/>
    <property type="match status" value="1"/>
</dbReference>
<protein>
    <recommendedName>
        <fullName evidence="6">MsrB domain-containing protein</fullName>
    </recommendedName>
</protein>
<dbReference type="InterPro" id="IPR002579">
    <property type="entry name" value="Met_Sox_Rdtase_MsrB_dom"/>
</dbReference>
<dbReference type="GO" id="GO:0030091">
    <property type="term" value="P:protein repair"/>
    <property type="evidence" value="ECO:0007669"/>
    <property type="project" value="InterPro"/>
</dbReference>
<dbReference type="Gene3D" id="2.170.150.20">
    <property type="entry name" value="Peptide methionine sulfoxide reductase"/>
    <property type="match status" value="1"/>
</dbReference>
<dbReference type="PANTHER" id="PTHR46081:SF8">
    <property type="entry name" value="PEPTIDE METHIONINE SULFOXIDE REDUCTASE 2"/>
    <property type="match status" value="1"/>
</dbReference>
<evidence type="ECO:0000256" key="1">
    <source>
        <dbReference type="ARBA" id="ARBA00001947"/>
    </source>
</evidence>
<dbReference type="InParanoid" id="Q4DTP1"/>
<evidence type="ECO:0000313" key="8">
    <source>
        <dbReference type="Proteomes" id="UP000002296"/>
    </source>
</evidence>
<dbReference type="PANTHER" id="PTHR46081">
    <property type="entry name" value="PEPTIDE METHIONINE SULFOXIDE REDUCTASE 2"/>
    <property type="match status" value="1"/>
</dbReference>